<evidence type="ECO:0000313" key="4">
    <source>
        <dbReference type="Proteomes" id="UP000031876"/>
    </source>
</evidence>
<dbReference type="Proteomes" id="UP000286687">
    <property type="component" value="Unassembled WGS sequence"/>
</dbReference>
<reference evidence="2 6" key="3">
    <citation type="submission" date="2020-05" db="EMBL/GenBank/DDBJ databases">
        <title>FDA dAtabase for Regulatory Grade micrObial Sequences (FDA-ARGOS): Supporting development and validation of Infectious Disease Dx tests.</title>
        <authorList>
            <person name="Nelson B."/>
            <person name="Plummer A."/>
            <person name="Tallon L."/>
            <person name="Sadzewicz L."/>
            <person name="Zhao X."/>
            <person name="Vavikolanu K."/>
            <person name="Mehta A."/>
            <person name="Aluvathingal J."/>
            <person name="Nadendla S."/>
            <person name="Myers T."/>
            <person name="Yan Y."/>
            <person name="Sichtig H."/>
        </authorList>
    </citation>
    <scope>NUCLEOTIDE SEQUENCE [LARGE SCALE GENOMIC DNA]</scope>
    <source>
        <strain evidence="2 6">FDAARGOS_795</strain>
    </source>
</reference>
<evidence type="ECO:0000313" key="6">
    <source>
        <dbReference type="Proteomes" id="UP000501107"/>
    </source>
</evidence>
<dbReference type="EMBL" id="CP053980">
    <property type="protein sequence ID" value="QKH23660.1"/>
    <property type="molecule type" value="Genomic_DNA"/>
</dbReference>
<dbReference type="EMBL" id="CP009335">
    <property type="protein sequence ID" value="AJG77500.1"/>
    <property type="molecule type" value="Genomic_DNA"/>
</dbReference>
<dbReference type="Proteomes" id="UP000031876">
    <property type="component" value="Chromosome"/>
</dbReference>
<gene>
    <name evidence="1" type="ORF">BF38_5157</name>
    <name evidence="3" type="ORF">BM74_32305</name>
    <name evidence="2" type="ORF">FOC89_06505</name>
</gene>
<evidence type="ECO:0000313" key="5">
    <source>
        <dbReference type="Proteomes" id="UP000286687"/>
    </source>
</evidence>
<dbReference type="RefSeq" id="WP_000440538.1">
    <property type="nucleotide sequence ID" value="NZ_CP009335.1"/>
</dbReference>
<dbReference type="Proteomes" id="UP000501107">
    <property type="component" value="Chromosome"/>
</dbReference>
<dbReference type="AlphaFoldDB" id="A0A0B5W8X7"/>
<reference evidence="3 5" key="2">
    <citation type="submission" date="2018-01" db="EMBL/GenBank/DDBJ databases">
        <title>Complete genome sequence of G25-42.</title>
        <authorList>
            <person name="Zheng Z."/>
            <person name="Sun M."/>
        </authorList>
    </citation>
    <scope>NUCLEOTIDE SEQUENCE [LARGE SCALE GENOMIC DNA]</scope>
    <source>
        <strain evidence="3 5">G25-42</strain>
    </source>
</reference>
<proteinExistence type="predicted"/>
<sequence>MERLPVVICPNCHNSAEIIHVLTAQSNQNVIYTCQVCQYVIRNIETNKG</sequence>
<evidence type="ECO:0000313" key="1">
    <source>
        <dbReference type="EMBL" id="AJG77500.1"/>
    </source>
</evidence>
<name>A0A0B5W8X7_BACTU</name>
<dbReference type="GeneID" id="45025760"/>
<organism evidence="3 5">
    <name type="scientific">Bacillus thuringiensis</name>
    <dbReference type="NCBI Taxonomy" id="1428"/>
    <lineage>
        <taxon>Bacteria</taxon>
        <taxon>Bacillati</taxon>
        <taxon>Bacillota</taxon>
        <taxon>Bacilli</taxon>
        <taxon>Bacillales</taxon>
        <taxon>Bacillaceae</taxon>
        <taxon>Bacillus</taxon>
        <taxon>Bacillus cereus group</taxon>
    </lineage>
</organism>
<dbReference type="KEGG" id="btw:BF38_5157"/>
<dbReference type="EMBL" id="LDER01000390">
    <property type="protein sequence ID" value="RVU60324.1"/>
    <property type="molecule type" value="Genomic_DNA"/>
</dbReference>
<accession>A0A0B5W8X7</accession>
<protein>
    <submittedName>
        <fullName evidence="3">Uncharacterized protein</fullName>
    </submittedName>
</protein>
<reference evidence="1 4" key="1">
    <citation type="journal article" date="2015" name="Genome Announc.">
        <title>Complete genome sequences for 35 biothreat assay-relevant bacillus species.</title>
        <authorList>
            <person name="Johnson S.L."/>
            <person name="Daligault H.E."/>
            <person name="Davenport K.W."/>
            <person name="Jaissle J."/>
            <person name="Frey K.G."/>
            <person name="Ladner J.T."/>
            <person name="Broomall S.M."/>
            <person name="Bishop-Lilly K.A."/>
            <person name="Bruce D.C."/>
            <person name="Gibbons H.S."/>
            <person name="Coyne S.R."/>
            <person name="Lo C.C."/>
            <person name="Meincke L."/>
            <person name="Munk A.C."/>
            <person name="Koroleva G.I."/>
            <person name="Rosenzweig C.N."/>
            <person name="Palacios G.F."/>
            <person name="Redden C.L."/>
            <person name="Minogue T.D."/>
            <person name="Chain P.S."/>
        </authorList>
    </citation>
    <scope>NUCLEOTIDE SEQUENCE [LARGE SCALE GENOMIC DNA]</scope>
    <source>
        <strain evidence="1 4">HD1011</strain>
    </source>
</reference>
<evidence type="ECO:0000313" key="2">
    <source>
        <dbReference type="EMBL" id="QKH23660.1"/>
    </source>
</evidence>
<evidence type="ECO:0000313" key="3">
    <source>
        <dbReference type="EMBL" id="RVU60324.1"/>
    </source>
</evidence>